<keyword evidence="2" id="KW-0732">Signal</keyword>
<feature type="chain" id="PRO_5044814253" evidence="2">
    <location>
        <begin position="26"/>
        <end position="545"/>
    </location>
</feature>
<evidence type="ECO:0000256" key="2">
    <source>
        <dbReference type="SAM" id="SignalP"/>
    </source>
</evidence>
<feature type="compositionally biased region" description="Polar residues" evidence="1">
    <location>
        <begin position="381"/>
        <end position="399"/>
    </location>
</feature>
<gene>
    <name evidence="3" type="ORF">ACEWY4_015168</name>
</gene>
<evidence type="ECO:0000313" key="4">
    <source>
        <dbReference type="Proteomes" id="UP001591681"/>
    </source>
</evidence>
<feature type="region of interest" description="Disordered" evidence="1">
    <location>
        <begin position="354"/>
        <end position="510"/>
    </location>
</feature>
<accession>A0ABD1JN84</accession>
<reference evidence="3 4" key="1">
    <citation type="submission" date="2024-09" db="EMBL/GenBank/DDBJ databases">
        <title>A chromosome-level genome assembly of Gray's grenadier anchovy, Coilia grayii.</title>
        <authorList>
            <person name="Fu Z."/>
        </authorList>
    </citation>
    <scope>NUCLEOTIDE SEQUENCE [LARGE SCALE GENOMIC DNA]</scope>
    <source>
        <strain evidence="3">G4</strain>
        <tissue evidence="3">Muscle</tissue>
    </source>
</reference>
<proteinExistence type="predicted"/>
<dbReference type="AlphaFoldDB" id="A0ABD1JN84"/>
<keyword evidence="4" id="KW-1185">Reference proteome</keyword>
<organism evidence="3 4">
    <name type="scientific">Coilia grayii</name>
    <name type="common">Gray's grenadier anchovy</name>
    <dbReference type="NCBI Taxonomy" id="363190"/>
    <lineage>
        <taxon>Eukaryota</taxon>
        <taxon>Metazoa</taxon>
        <taxon>Chordata</taxon>
        <taxon>Craniata</taxon>
        <taxon>Vertebrata</taxon>
        <taxon>Euteleostomi</taxon>
        <taxon>Actinopterygii</taxon>
        <taxon>Neopterygii</taxon>
        <taxon>Teleostei</taxon>
        <taxon>Clupei</taxon>
        <taxon>Clupeiformes</taxon>
        <taxon>Clupeoidei</taxon>
        <taxon>Engraulidae</taxon>
        <taxon>Coilinae</taxon>
        <taxon>Coilia</taxon>
    </lineage>
</organism>
<feature type="compositionally biased region" description="Gly residues" evidence="1">
    <location>
        <begin position="481"/>
        <end position="494"/>
    </location>
</feature>
<protein>
    <submittedName>
        <fullName evidence="3">Uncharacterized protein</fullName>
    </submittedName>
</protein>
<comment type="caution">
    <text evidence="3">The sequence shown here is derived from an EMBL/GenBank/DDBJ whole genome shotgun (WGS) entry which is preliminary data.</text>
</comment>
<dbReference type="EMBL" id="JBHFQA010000013">
    <property type="protein sequence ID" value="KAL2088269.1"/>
    <property type="molecule type" value="Genomic_DNA"/>
</dbReference>
<dbReference type="Proteomes" id="UP001591681">
    <property type="component" value="Unassembled WGS sequence"/>
</dbReference>
<feature type="compositionally biased region" description="Pro residues" evidence="1">
    <location>
        <begin position="448"/>
        <end position="457"/>
    </location>
</feature>
<evidence type="ECO:0000313" key="3">
    <source>
        <dbReference type="EMBL" id="KAL2088269.1"/>
    </source>
</evidence>
<feature type="signal peptide" evidence="2">
    <location>
        <begin position="1"/>
        <end position="25"/>
    </location>
</feature>
<name>A0ABD1JN84_9TELE</name>
<evidence type="ECO:0000256" key="1">
    <source>
        <dbReference type="SAM" id="MobiDB-lite"/>
    </source>
</evidence>
<sequence length="545" mass="59529">MCCSLRCSPIRTELAMLYRWLPVLGVLMDCYIENVRLCPGEQYIFGLPAWAIWSNFEKSSFLFFVKNGTEKKIADGTQSLDPSYDFHGNRPYIPQIMEKHEGEYYWKAMSIYKDLHIKLSLKECSELKKLTYGEDLTLRVPEEAVVLEFDRSSGSSPVVLWSRINAANERGARGRVSNSHWKATRMTPADSGRFSFLMESGKAISRTVVTVVDRKEYAHVNDFSSTHRFVVDVAIPLLEVEVTCLTESDGKHVLFQKGLETDEGFSIFGGRMQLQATDTGSTFSINSVQSSDAGVYEIRDNNGHLAVTIHLTRDKEFDPKTLIAPISITLGVLLGLTCCCWCCCKLCRDDGDKAESTAASPDAEQPIYVHDPLEMSGSGDPLQNRNSAPSSDNTNQLQATGAYPSNPWANSPPPFFPSGAADSSYGPVAHAESHVPDPVSSPHQSPAPFAPYQPHVPDPVSSPHQSPAPFAPYQVPSEARAGGGAEGGGVGGGDSNAPTVPLHLRPQYQPRSWGGGLDDFLSSSPLCLDSSTKEGATYTSDKLNF</sequence>